<accession>A0A1B9FZ79</accession>
<dbReference type="AlphaFoldDB" id="A0A1B9FZ79"/>
<dbReference type="InterPro" id="IPR009003">
    <property type="entry name" value="Peptidase_S1_PA"/>
</dbReference>
<dbReference type="Pfam" id="PF13365">
    <property type="entry name" value="Trypsin_2"/>
    <property type="match status" value="1"/>
</dbReference>
<organism evidence="2">
    <name type="scientific">Kwoniella bestiolae CBS 10118</name>
    <dbReference type="NCBI Taxonomy" id="1296100"/>
    <lineage>
        <taxon>Eukaryota</taxon>
        <taxon>Fungi</taxon>
        <taxon>Dikarya</taxon>
        <taxon>Basidiomycota</taxon>
        <taxon>Agaricomycotina</taxon>
        <taxon>Tremellomycetes</taxon>
        <taxon>Tremellales</taxon>
        <taxon>Cryptococcaceae</taxon>
        <taxon>Kwoniella</taxon>
    </lineage>
</organism>
<dbReference type="SUPFAM" id="SSF50494">
    <property type="entry name" value="Trypsin-like serine proteases"/>
    <property type="match status" value="1"/>
</dbReference>
<name>A0A1B9FZ79_9TREE</name>
<dbReference type="VEuPathDB" id="FungiDB:I302_05529"/>
<protein>
    <recommendedName>
        <fullName evidence="3">Peptidase S1 domain-containing protein</fullName>
    </recommendedName>
</protein>
<dbReference type="OrthoDB" id="2564240at2759"/>
<evidence type="ECO:0000313" key="2">
    <source>
        <dbReference type="EMBL" id="OCF24072.1"/>
    </source>
</evidence>
<dbReference type="EMBL" id="KI894022">
    <property type="protein sequence ID" value="OCF24072.1"/>
    <property type="molecule type" value="Genomic_DNA"/>
</dbReference>
<gene>
    <name evidence="2" type="ORF">I302_05529</name>
</gene>
<evidence type="ECO:0008006" key="3">
    <source>
        <dbReference type="Google" id="ProtNLM"/>
    </source>
</evidence>
<reference evidence="2" key="1">
    <citation type="submission" date="2013-07" db="EMBL/GenBank/DDBJ databases">
        <title>The Genome Sequence of Cryptococcus bestiolae CBS10118.</title>
        <authorList>
            <consortium name="The Broad Institute Genome Sequencing Platform"/>
            <person name="Cuomo C."/>
            <person name="Litvintseva A."/>
            <person name="Chen Y."/>
            <person name="Heitman J."/>
            <person name="Sun S."/>
            <person name="Springer D."/>
            <person name="Dromer F."/>
            <person name="Young S.K."/>
            <person name="Zeng Q."/>
            <person name="Gargeya S."/>
            <person name="Fitzgerald M."/>
            <person name="Abouelleil A."/>
            <person name="Alvarado L."/>
            <person name="Berlin A.M."/>
            <person name="Chapman S.B."/>
            <person name="Dewar J."/>
            <person name="Goldberg J."/>
            <person name="Griggs A."/>
            <person name="Gujja S."/>
            <person name="Hansen M."/>
            <person name="Howarth C."/>
            <person name="Imamovic A."/>
            <person name="Larimer J."/>
            <person name="McCowan C."/>
            <person name="Murphy C."/>
            <person name="Pearson M."/>
            <person name="Priest M."/>
            <person name="Roberts A."/>
            <person name="Saif S."/>
            <person name="Shea T."/>
            <person name="Sykes S."/>
            <person name="Wortman J."/>
            <person name="Nusbaum C."/>
            <person name="Birren B."/>
        </authorList>
    </citation>
    <scope>NUCLEOTIDE SEQUENCE [LARGE SCALE GENOMIC DNA]</scope>
    <source>
        <strain evidence="2">CBS 10118</strain>
    </source>
</reference>
<sequence length="360" mass="39267">MLISSLKNSTLSLSSRSIGRLLQPHDRYTRKYASQSTSPPLLRPNAETPVQHHSNDPLNHFIHDNIHPIAHFQPLPSGSHRSNISTTLPLILPYESYPDPTRRADPTHLVEEHHGDGIVVVIHLVKESLNKEVDFVVSSGFIIEPEGSQDEQLVITCSHTLDQISNRYPQTAIHSFIVPSASSSAPSPIPITAYPSSCIADLLVCAIPRPDISLRSLPVSPFPIYKGQKVLVHEYGSSHLSNSIPWIGSMIQREWISAEMLGYRNYGWREVQPGTSSALPYITFSTRPSNGSSGGPIVDAVSGAVVGVVSGSRTLSAVKGERGYGASAENIFEIAAVLTSWIYTFISEEQIIAIPVEPNS</sequence>
<evidence type="ECO:0000256" key="1">
    <source>
        <dbReference type="SAM" id="MobiDB-lite"/>
    </source>
</evidence>
<feature type="region of interest" description="Disordered" evidence="1">
    <location>
        <begin position="24"/>
        <end position="54"/>
    </location>
</feature>
<dbReference type="STRING" id="1296100.A0A1B9FZ79"/>
<dbReference type="Gene3D" id="2.40.10.120">
    <property type="match status" value="1"/>
</dbReference>
<proteinExistence type="predicted"/>
<reference evidence="2" key="2">
    <citation type="submission" date="2014-01" db="EMBL/GenBank/DDBJ databases">
        <title>Evolution of pathogenesis and genome organization in the Tremellales.</title>
        <authorList>
            <person name="Cuomo C."/>
            <person name="Litvintseva A."/>
            <person name="Heitman J."/>
            <person name="Chen Y."/>
            <person name="Sun S."/>
            <person name="Springer D."/>
            <person name="Dromer F."/>
            <person name="Young S."/>
            <person name="Zeng Q."/>
            <person name="Chapman S."/>
            <person name="Gujja S."/>
            <person name="Saif S."/>
            <person name="Birren B."/>
        </authorList>
    </citation>
    <scope>NUCLEOTIDE SEQUENCE</scope>
    <source>
        <strain evidence="2">CBS 10118</strain>
    </source>
</reference>